<evidence type="ECO:0000313" key="2">
    <source>
        <dbReference type="Proteomes" id="UP000536442"/>
    </source>
</evidence>
<keyword evidence="2" id="KW-1185">Reference proteome</keyword>
<dbReference type="AlphaFoldDB" id="A0A851HSP4"/>
<comment type="caution">
    <text evidence="1">The sequence shown here is derived from an EMBL/GenBank/DDBJ whole genome shotgun (WGS) entry which is preliminary data.</text>
</comment>
<accession>A0A851HSP4</accession>
<reference evidence="1 2" key="1">
    <citation type="submission" date="2020-03" db="EMBL/GenBank/DDBJ databases">
        <title>Metagenomic, metatranscriptomic, and metabolomic analyses revealed the key microbes and metabolic features during the fermentation of ganjang, Korean traditional soy sauce.</title>
        <authorList>
            <person name="Chun B.H."/>
            <person name="Jeon C.O."/>
        </authorList>
    </citation>
    <scope>NUCLEOTIDE SEQUENCE [LARGE SCALE GENOMIC DNA]</scope>
    <source>
        <strain evidence="1 2">KG14</strain>
    </source>
</reference>
<protein>
    <submittedName>
        <fullName evidence="1">Uncharacterized protein</fullName>
    </submittedName>
</protein>
<sequence>MSQSVAYYNKHTQAFLDETLPVGMSALYDAFLPHLSENAHILDVKLFNKKLLRLLTTGKWNTKAMWAAGL</sequence>
<evidence type="ECO:0000313" key="1">
    <source>
        <dbReference type="EMBL" id="NWN92023.1"/>
    </source>
</evidence>
<proteinExistence type="predicted"/>
<organism evidence="1 2">
    <name type="scientific">Marinobacter adhaerens</name>
    <dbReference type="NCBI Taxonomy" id="1033846"/>
    <lineage>
        <taxon>Bacteria</taxon>
        <taxon>Pseudomonadati</taxon>
        <taxon>Pseudomonadota</taxon>
        <taxon>Gammaproteobacteria</taxon>
        <taxon>Pseudomonadales</taxon>
        <taxon>Marinobacteraceae</taxon>
        <taxon>Marinobacter</taxon>
    </lineage>
</organism>
<gene>
    <name evidence="1" type="ORF">HLV39_11020</name>
</gene>
<name>A0A851HSP4_9GAMM</name>
<dbReference type="Proteomes" id="UP000536442">
    <property type="component" value="Unassembled WGS sequence"/>
</dbReference>
<dbReference type="EMBL" id="JABEVQ010000005">
    <property type="protein sequence ID" value="NWN92023.1"/>
    <property type="molecule type" value="Genomic_DNA"/>
</dbReference>